<dbReference type="InterPro" id="IPR009030">
    <property type="entry name" value="Growth_fac_rcpt_cys_sf"/>
</dbReference>
<reference evidence="3 4" key="1">
    <citation type="submission" date="2024-02" db="EMBL/GenBank/DDBJ databases">
        <authorList>
            <person name="Chen Y."/>
            <person name="Shah S."/>
            <person name="Dougan E. K."/>
            <person name="Thang M."/>
            <person name="Chan C."/>
        </authorList>
    </citation>
    <scope>NUCLEOTIDE SEQUENCE [LARGE SCALE GENOMIC DNA]</scope>
</reference>
<evidence type="ECO:0008006" key="5">
    <source>
        <dbReference type="Google" id="ProtNLM"/>
    </source>
</evidence>
<feature type="chain" id="PRO_5047083268" description="TIR domain-containing protein" evidence="2">
    <location>
        <begin position="21"/>
        <end position="1402"/>
    </location>
</feature>
<dbReference type="SMART" id="SM01411">
    <property type="entry name" value="Ephrin_rec_like"/>
    <property type="match status" value="1"/>
</dbReference>
<gene>
    <name evidence="3" type="ORF">CCMP2556_LOCUS53544</name>
</gene>
<accession>A0ABP0STS9</accession>
<organism evidence="3 4">
    <name type="scientific">Durusdinium trenchii</name>
    <dbReference type="NCBI Taxonomy" id="1381693"/>
    <lineage>
        <taxon>Eukaryota</taxon>
        <taxon>Sar</taxon>
        <taxon>Alveolata</taxon>
        <taxon>Dinophyceae</taxon>
        <taxon>Suessiales</taxon>
        <taxon>Symbiodiniaceae</taxon>
        <taxon>Durusdinium</taxon>
    </lineage>
</organism>
<dbReference type="SUPFAM" id="SSF57184">
    <property type="entry name" value="Growth factor receptor domain"/>
    <property type="match status" value="1"/>
</dbReference>
<dbReference type="Gene3D" id="3.40.190.100">
    <property type="entry name" value="Glycine betaine-binding periplasmic protein, domain 2"/>
    <property type="match status" value="1"/>
</dbReference>
<proteinExistence type="predicted"/>
<protein>
    <recommendedName>
        <fullName evidence="5">TIR domain-containing protein</fullName>
    </recommendedName>
</protein>
<dbReference type="PANTHER" id="PTHR46967:SF2">
    <property type="entry name" value="SUSHI, VON WILLEBRAND FACTOR TYPE A, EGF AND PENTRAXIN DOMAIN-CONTAINING PROTEIN 1-LIKE"/>
    <property type="match status" value="1"/>
</dbReference>
<keyword evidence="4" id="KW-1185">Reference proteome</keyword>
<dbReference type="Proteomes" id="UP001642484">
    <property type="component" value="Unassembled WGS sequence"/>
</dbReference>
<dbReference type="Gene3D" id="2.10.50.10">
    <property type="entry name" value="Tumor Necrosis Factor Receptor, subunit A, domain 2"/>
    <property type="match status" value="1"/>
</dbReference>
<keyword evidence="1" id="KW-1133">Transmembrane helix</keyword>
<evidence type="ECO:0000256" key="2">
    <source>
        <dbReference type="SAM" id="SignalP"/>
    </source>
</evidence>
<name>A0ABP0STS9_9DINO</name>
<feature type="transmembrane region" description="Helical" evidence="1">
    <location>
        <begin position="677"/>
        <end position="703"/>
    </location>
</feature>
<dbReference type="Gene3D" id="3.40.190.10">
    <property type="entry name" value="Periplasmic binding protein-like II"/>
    <property type="match status" value="1"/>
</dbReference>
<sequence>MLTQMFEFFLGHIFIVLLFASVPGTCLPGTCLPDGILEQNRLHVDDVSGPTAIRLLVYSWPSAQAVTSIADILIRERLGVHSVMNETVDTVLQAALKLSGCEEITCVESTDGAHAALETWWNSADELMDFQQLHPDRAPVDLGSIGYEGEDDVYVSKGIVSKAYDETGNSLDFYRAYNVSHHTAHRYFAKLTELSVADYVSCNELKWANPAFINSYVEYTGDLEGVIEVAPGQYHAKCPNGKFWIAPSCRQNVTECIPVVTSGYGWLLDIIMLWSTSYGLPTALGLTRTFDLYASQILTTNVMFYWWRPDVTFLQLNPKQVIFPKHNADAWAKGDKRTASKGGHVGKLVNLNLDGMGSVASRVRRFLQNLEISLQDVESLLQIRADGHSSLDAACRWVKSNQAKWASWIPVKTACSPGYGLIDRSLHYVPSRTEAVDCGLCVPGRFSELLVDHVGKTRRCTACTTGHYQKLSGETSCTECEMGRFLDTSGQSECALCPLGSYANSTAMTFCERCGDGPEWTTSRLVTVVSDEESSEKWIETEGAASADLCSCIAGWFFEKSKCIECSSGTRCVGGELQLLPGYFSSVNDPGSVFKCYGSTDRCPGGLPGTCARGRDTTSVACGRCSPGLRSGGEAECIPCNGTDYFVLALLGLLLFASSGILHVVSLNASQGKKQTSLINTIVSVNQFVTCLQLLAVMGQMGIAWGEPFHTLLQSIDFLSPDYLWEQLDTLNCFTRVSLVIAFLFQNLGVPGLLCLAPILIHLIHFRCRRAVKLHLLLGTLGLLCVLFVMILCNSILDPFQCEEHPNGLFTLRSNRDTLCNFAGVHLQLCVISLTFSLFPICFFSICSWILLIELPKRLQVADVQFLHSCSFLILRFRPGSEVFALVFLMRNMLFAVTPILPGDAASLLMMHLLMFFSFGLVAYCKPWPTRLSNWVDLFIHITLLLILVFGSFFVELRNGNATMMIICTAATVLMMLGLLAVAAEGLVRHLLSPICIGLKPYRFFLCHHKGVAGSLARWLKLELSRRGTTMKVFIDSDNLTDLTRLFTIVGEEVQTLVIIASPGLLTRKWCVGEMVAARLRNVDAALLTLPNFVLPDSHFLKAFEGTIPEVKELANYGFGMTEIMDTFNWLSTIRAIPLETITLSAFNYVVAELLNCKTLSQSESLNPKIQGSNCLILADLEDAEAVATAHILQILIGSDMMHFHGALPKVLDVGSSLRETLPPSTLLEVFALMICTKDCLVSCQMASWLLEALDLSGDEAGSLGSSTLNTSPQASPRQQLQIYVLPLVAEDFQVPSRGSFEKIVKNPALQTIDKQRYTNTLQAIFFQIALPFAPKVSSEGDLTLKAKQITDRLRSDGMGSLQSNFTLARMSSWSLLFRSQSPTSIDEPCSETTEETVECKF</sequence>
<dbReference type="PANTHER" id="PTHR46967">
    <property type="entry name" value="INSULIN-LIKE GROWTH FACTOR BINDING PROTEIN,N-TERMINAL"/>
    <property type="match status" value="1"/>
</dbReference>
<feature type="transmembrane region" description="Helical" evidence="1">
    <location>
        <begin position="739"/>
        <end position="764"/>
    </location>
</feature>
<dbReference type="EMBL" id="CAXAMN010028239">
    <property type="protein sequence ID" value="CAK9115798.1"/>
    <property type="molecule type" value="Genomic_DNA"/>
</dbReference>
<feature type="transmembrane region" description="Helical" evidence="1">
    <location>
        <begin position="936"/>
        <end position="955"/>
    </location>
</feature>
<evidence type="ECO:0000256" key="1">
    <source>
        <dbReference type="SAM" id="Phobius"/>
    </source>
</evidence>
<evidence type="ECO:0000313" key="4">
    <source>
        <dbReference type="Proteomes" id="UP001642484"/>
    </source>
</evidence>
<keyword evidence="1" id="KW-0812">Transmembrane</keyword>
<feature type="transmembrane region" description="Helical" evidence="1">
    <location>
        <begin position="776"/>
        <end position="797"/>
    </location>
</feature>
<feature type="transmembrane region" description="Helical" evidence="1">
    <location>
        <begin position="825"/>
        <end position="852"/>
    </location>
</feature>
<keyword evidence="2" id="KW-0732">Signal</keyword>
<feature type="signal peptide" evidence="2">
    <location>
        <begin position="1"/>
        <end position="20"/>
    </location>
</feature>
<evidence type="ECO:0000313" key="3">
    <source>
        <dbReference type="EMBL" id="CAK9115798.1"/>
    </source>
</evidence>
<keyword evidence="1" id="KW-0472">Membrane</keyword>
<comment type="caution">
    <text evidence="3">The sequence shown here is derived from an EMBL/GenBank/DDBJ whole genome shotgun (WGS) entry which is preliminary data.</text>
</comment>
<feature type="transmembrane region" description="Helical" evidence="1">
    <location>
        <begin position="961"/>
        <end position="984"/>
    </location>
</feature>
<feature type="transmembrane region" description="Helical" evidence="1">
    <location>
        <begin position="645"/>
        <end position="665"/>
    </location>
</feature>
<dbReference type="SUPFAM" id="SSF53850">
    <property type="entry name" value="Periplasmic binding protein-like II"/>
    <property type="match status" value="1"/>
</dbReference>